<gene>
    <name evidence="5" type="ORF">E5983_05100</name>
</gene>
<comment type="similarity">
    <text evidence="1 3">Belongs to the short-chain dehydrogenases/reductases (SDR) family.</text>
</comment>
<evidence type="ECO:0000313" key="6">
    <source>
        <dbReference type="Proteomes" id="UP000461595"/>
    </source>
</evidence>
<dbReference type="PROSITE" id="PS00061">
    <property type="entry name" value="ADH_SHORT"/>
    <property type="match status" value="1"/>
</dbReference>
<proteinExistence type="inferred from homology"/>
<evidence type="ECO:0000256" key="2">
    <source>
        <dbReference type="ARBA" id="ARBA00023002"/>
    </source>
</evidence>
<evidence type="ECO:0000313" key="5">
    <source>
        <dbReference type="EMBL" id="MVX59022.1"/>
    </source>
</evidence>
<evidence type="ECO:0000256" key="1">
    <source>
        <dbReference type="ARBA" id="ARBA00006484"/>
    </source>
</evidence>
<protein>
    <submittedName>
        <fullName evidence="5">SDR family NAD(P)-dependent oxidoreductase</fullName>
    </submittedName>
</protein>
<dbReference type="SMART" id="SM00822">
    <property type="entry name" value="PKS_KR"/>
    <property type="match status" value="1"/>
</dbReference>
<reference evidence="5 6" key="1">
    <citation type="submission" date="2019-12" db="EMBL/GenBank/DDBJ databases">
        <title>Microbes associate with the intestines of laboratory mice.</title>
        <authorList>
            <person name="Navarre W."/>
            <person name="Wong E."/>
        </authorList>
    </citation>
    <scope>NUCLEOTIDE SEQUENCE [LARGE SCALE GENOMIC DNA]</scope>
    <source>
        <strain evidence="5 6">NM51_B2-22</strain>
    </source>
</reference>
<dbReference type="PANTHER" id="PTHR44196">
    <property type="entry name" value="DEHYDROGENASE/REDUCTASE SDR FAMILY MEMBER 7B"/>
    <property type="match status" value="1"/>
</dbReference>
<organism evidence="5 6">
    <name type="scientific">Streptococcus danieliae</name>
    <dbReference type="NCBI Taxonomy" id="747656"/>
    <lineage>
        <taxon>Bacteria</taxon>
        <taxon>Bacillati</taxon>
        <taxon>Bacillota</taxon>
        <taxon>Bacilli</taxon>
        <taxon>Lactobacillales</taxon>
        <taxon>Streptococcaceae</taxon>
        <taxon>Streptococcus</taxon>
    </lineage>
</organism>
<dbReference type="Pfam" id="PF00106">
    <property type="entry name" value="adh_short"/>
    <property type="match status" value="1"/>
</dbReference>
<dbReference type="InterPro" id="IPR020904">
    <property type="entry name" value="Sc_DH/Rdtase_CS"/>
</dbReference>
<dbReference type="PRINTS" id="PR00080">
    <property type="entry name" value="SDRFAMILY"/>
</dbReference>
<dbReference type="InterPro" id="IPR002347">
    <property type="entry name" value="SDR_fam"/>
</dbReference>
<evidence type="ECO:0000259" key="4">
    <source>
        <dbReference type="SMART" id="SM00822"/>
    </source>
</evidence>
<evidence type="ECO:0000256" key="3">
    <source>
        <dbReference type="RuleBase" id="RU000363"/>
    </source>
</evidence>
<dbReference type="PRINTS" id="PR00081">
    <property type="entry name" value="GDHRDH"/>
</dbReference>
<dbReference type="Gene3D" id="3.40.50.720">
    <property type="entry name" value="NAD(P)-binding Rossmann-like Domain"/>
    <property type="match status" value="1"/>
</dbReference>
<sequence length="264" mass="28914">MTKSVVVLTGASSGIGEATARLLAQIPNLSLVLVARNQQKLEQMAQDLQQMGDLEVLVYPLDLTQLESIPDLVEVVRAKFGRLDVLLHVAGMGDFKPALEQELKNVETQFQVNTLSGIVLLQAVGRQMVTQGEGKLLVVASMSAKLPTPQSSVYAASKSAINTYASVLGMELEPLGIPVTVVNPGPVRTPFFKHSSAMQDYIKNVDRFAMDADQVAQKLVDLVVRTGSMPREVNLPFTMRLAYLGQRFFPGLARWLTLRFANFK</sequence>
<dbReference type="SUPFAM" id="SSF51735">
    <property type="entry name" value="NAD(P)-binding Rossmann-fold domains"/>
    <property type="match status" value="1"/>
</dbReference>
<comment type="caution">
    <text evidence="5">The sequence shown here is derived from an EMBL/GenBank/DDBJ whole genome shotgun (WGS) entry which is preliminary data.</text>
</comment>
<dbReference type="GO" id="GO:0016491">
    <property type="term" value="F:oxidoreductase activity"/>
    <property type="evidence" value="ECO:0007669"/>
    <property type="project" value="UniProtKB-KW"/>
</dbReference>
<dbReference type="InterPro" id="IPR036291">
    <property type="entry name" value="NAD(P)-bd_dom_sf"/>
</dbReference>
<dbReference type="PANTHER" id="PTHR44196:SF1">
    <property type="entry name" value="DEHYDROGENASE_REDUCTASE SDR FAMILY MEMBER 7B"/>
    <property type="match status" value="1"/>
</dbReference>
<dbReference type="OrthoDB" id="9793345at2"/>
<accession>A0A7X3KCL5</accession>
<dbReference type="EMBL" id="WSRS01000038">
    <property type="protein sequence ID" value="MVX59022.1"/>
    <property type="molecule type" value="Genomic_DNA"/>
</dbReference>
<dbReference type="RefSeq" id="WP_160332828.1">
    <property type="nucleotide sequence ID" value="NZ_WSRS01000038.1"/>
</dbReference>
<feature type="domain" description="Ketoreductase" evidence="4">
    <location>
        <begin position="4"/>
        <end position="190"/>
    </location>
</feature>
<dbReference type="GO" id="GO:0016020">
    <property type="term" value="C:membrane"/>
    <property type="evidence" value="ECO:0007669"/>
    <property type="project" value="TreeGrafter"/>
</dbReference>
<name>A0A7X3KCL5_9STRE</name>
<dbReference type="AlphaFoldDB" id="A0A7X3KCL5"/>
<dbReference type="InterPro" id="IPR057326">
    <property type="entry name" value="KR_dom"/>
</dbReference>
<keyword evidence="2" id="KW-0560">Oxidoreductase</keyword>
<dbReference type="Proteomes" id="UP000461595">
    <property type="component" value="Unassembled WGS sequence"/>
</dbReference>